<dbReference type="Gene3D" id="3.10.620.30">
    <property type="match status" value="1"/>
</dbReference>
<dbReference type="InterPro" id="IPR002931">
    <property type="entry name" value="Transglutaminase-like"/>
</dbReference>
<dbReference type="PANTHER" id="PTHR33490:SF7">
    <property type="entry name" value="BLR2979 PROTEIN"/>
    <property type="match status" value="1"/>
</dbReference>
<feature type="domain" description="Transglutaminase-like" evidence="1">
    <location>
        <begin position="146"/>
        <end position="215"/>
    </location>
</feature>
<name>X1GRC3_9ZZZZ</name>
<accession>X1GRC3</accession>
<dbReference type="PANTHER" id="PTHR33490">
    <property type="entry name" value="BLR5614 PROTEIN-RELATED"/>
    <property type="match status" value="1"/>
</dbReference>
<feature type="non-terminal residue" evidence="2">
    <location>
        <position position="1"/>
    </location>
</feature>
<dbReference type="InterPro" id="IPR013589">
    <property type="entry name" value="Bac_transglu_N"/>
</dbReference>
<dbReference type="InterPro" id="IPR038765">
    <property type="entry name" value="Papain-like_cys_pep_sf"/>
</dbReference>
<gene>
    <name evidence="2" type="ORF">S03H2_12821</name>
</gene>
<dbReference type="EMBL" id="BARU01006517">
    <property type="protein sequence ID" value="GAH47415.1"/>
    <property type="molecule type" value="Genomic_DNA"/>
</dbReference>
<evidence type="ECO:0000313" key="2">
    <source>
        <dbReference type="EMBL" id="GAH47415.1"/>
    </source>
</evidence>
<comment type="caution">
    <text evidence="2">The sequence shown here is derived from an EMBL/GenBank/DDBJ whole genome shotgun (WGS) entry which is preliminary data.</text>
</comment>
<dbReference type="AlphaFoldDB" id="X1GRC3"/>
<organism evidence="2">
    <name type="scientific">marine sediment metagenome</name>
    <dbReference type="NCBI Taxonomy" id="412755"/>
    <lineage>
        <taxon>unclassified sequences</taxon>
        <taxon>metagenomes</taxon>
        <taxon>ecological metagenomes</taxon>
    </lineage>
</organism>
<dbReference type="Pfam" id="PF08379">
    <property type="entry name" value="Bact_transglu_N"/>
    <property type="match status" value="1"/>
</dbReference>
<protein>
    <recommendedName>
        <fullName evidence="1">Transglutaminase-like domain-containing protein</fullName>
    </recommendedName>
</protein>
<sequence length="262" mass="29261">QQCLEHMINVEPAFYRRRNEIDIFGNLVTRVEFDHPHRRLEIATDMEVEVYPRPTVDAQDSLPWERAAAELTYRGLDPARDNLEAGRFRHESPYVRIKTLFNDYAADCFPGGRPVLACAQALMSKLHADFRYAPGETTIATPLVEVLKNRHGVCQDFAHLMIACLRARGLAARYVSGYIRQIPASPDALVGWGASHAWVAVFAPPFGWVELDPTNDVFVALDHVSVAWGRDFGDVSPLRGIILGGGSHRLSVGVKMEAISLR</sequence>
<dbReference type="Pfam" id="PF01841">
    <property type="entry name" value="Transglut_core"/>
    <property type="match status" value="1"/>
</dbReference>
<dbReference type="SMART" id="SM00460">
    <property type="entry name" value="TGc"/>
    <property type="match status" value="1"/>
</dbReference>
<reference evidence="2" key="1">
    <citation type="journal article" date="2014" name="Front. Microbiol.">
        <title>High frequency of phylogenetically diverse reductive dehalogenase-homologous genes in deep subseafloor sedimentary metagenomes.</title>
        <authorList>
            <person name="Kawai M."/>
            <person name="Futagami T."/>
            <person name="Toyoda A."/>
            <person name="Takaki Y."/>
            <person name="Nishi S."/>
            <person name="Hori S."/>
            <person name="Arai W."/>
            <person name="Tsubouchi T."/>
            <person name="Morono Y."/>
            <person name="Uchiyama I."/>
            <person name="Ito T."/>
            <person name="Fujiyama A."/>
            <person name="Inagaki F."/>
            <person name="Takami H."/>
        </authorList>
    </citation>
    <scope>NUCLEOTIDE SEQUENCE</scope>
    <source>
        <strain evidence="2">Expedition CK06-06</strain>
    </source>
</reference>
<evidence type="ECO:0000259" key="1">
    <source>
        <dbReference type="SMART" id="SM00460"/>
    </source>
</evidence>
<dbReference type="SUPFAM" id="SSF54001">
    <property type="entry name" value="Cysteine proteinases"/>
    <property type="match status" value="1"/>
</dbReference>
<proteinExistence type="predicted"/>